<dbReference type="Pfam" id="PF06445">
    <property type="entry name" value="GyrI-like"/>
    <property type="match status" value="1"/>
</dbReference>
<dbReference type="Proteomes" id="UP000055060">
    <property type="component" value="Unassembled WGS sequence"/>
</dbReference>
<evidence type="ECO:0000259" key="3">
    <source>
        <dbReference type="PROSITE" id="PS50937"/>
    </source>
</evidence>
<sequence length="445" mass="50837">MLKIGDFSKLARVTVKTLHHYEQMGLLRPAWIDRFTGYRYYALQQLPRLNRILALKDLGFSLDEITHLLDRDLGATQLRAMLEEKQAELERRVQSEQRRLEMVAVRLREIEAEGRTSLPDAALKSSPALHVASQQALALPTEQMFDHSDRLYHSIMMWLQQAHLRPSGEWLALHEKPEYDERAVPIETAVVLDPRNSEPSNLPSGSVNLRWLPAVPELACSVIPRQPGDLMHAYTGLYGWVEANGYLVNGPVREVYLQEPGENSAAMVELQFPVERNRHWRIQTNARQEKKETEMDVKIINQPAMTLIGLRYQGKNQNDEVPELWNVFNKRAAEIANGLENAYGVCRVPPGLPEGEFEYVACMPVSKVEKVPEGMLVVNLPELKCVAYPHHGKLDTLGETYQALYQAWLPQSGLEVVEPGFDMEFYGEEFNFTDNSVFYIYVPVK</sequence>
<evidence type="ECO:0000313" key="4">
    <source>
        <dbReference type="EMBL" id="GAP12520.1"/>
    </source>
</evidence>
<gene>
    <name evidence="4" type="ORF">LARV_00256</name>
</gene>
<dbReference type="AlphaFoldDB" id="A0A0S7BEQ5"/>
<dbReference type="SMART" id="SM00871">
    <property type="entry name" value="AraC_E_bind"/>
    <property type="match status" value="2"/>
</dbReference>
<dbReference type="InterPro" id="IPR009061">
    <property type="entry name" value="DNA-bd_dom_put_sf"/>
</dbReference>
<dbReference type="InterPro" id="IPR029442">
    <property type="entry name" value="GyrI-like"/>
</dbReference>
<dbReference type="SUPFAM" id="SSF46955">
    <property type="entry name" value="Putative DNA-binding domain"/>
    <property type="match status" value="1"/>
</dbReference>
<keyword evidence="2" id="KW-0175">Coiled coil</keyword>
<accession>A0A0S7BEQ5</accession>
<dbReference type="PROSITE" id="PS00552">
    <property type="entry name" value="HTH_MERR_1"/>
    <property type="match status" value="1"/>
</dbReference>
<evidence type="ECO:0000256" key="2">
    <source>
        <dbReference type="SAM" id="Coils"/>
    </source>
</evidence>
<dbReference type="SUPFAM" id="SSF55136">
    <property type="entry name" value="Probable bacterial effector-binding domain"/>
    <property type="match status" value="2"/>
</dbReference>
<dbReference type="InterPro" id="IPR010499">
    <property type="entry name" value="AraC_E-bd"/>
</dbReference>
<dbReference type="PROSITE" id="PS50937">
    <property type="entry name" value="HTH_MERR_2"/>
    <property type="match status" value="1"/>
</dbReference>
<dbReference type="SMART" id="SM00422">
    <property type="entry name" value="HTH_MERR"/>
    <property type="match status" value="1"/>
</dbReference>
<dbReference type="InterPro" id="IPR047057">
    <property type="entry name" value="MerR_fam"/>
</dbReference>
<dbReference type="RefSeq" id="WP_075071934.1">
    <property type="nucleotide sequence ID" value="NZ_DF967972.1"/>
</dbReference>
<keyword evidence="5" id="KW-1185">Reference proteome</keyword>
<keyword evidence="1" id="KW-0238">DNA-binding</keyword>
<dbReference type="InterPro" id="IPR000551">
    <property type="entry name" value="MerR-type_HTH_dom"/>
</dbReference>
<evidence type="ECO:0000313" key="5">
    <source>
        <dbReference type="Proteomes" id="UP000055060"/>
    </source>
</evidence>
<name>A0A0S7BEQ5_9CHLR</name>
<dbReference type="Gene3D" id="3.20.80.10">
    <property type="entry name" value="Regulatory factor, effector binding domain"/>
    <property type="match status" value="2"/>
</dbReference>
<dbReference type="GO" id="GO:0003700">
    <property type="term" value="F:DNA-binding transcription factor activity"/>
    <property type="evidence" value="ECO:0007669"/>
    <property type="project" value="InterPro"/>
</dbReference>
<dbReference type="PANTHER" id="PTHR30204:SF97">
    <property type="entry name" value="MERR FAMILY REGULATORY PROTEIN"/>
    <property type="match status" value="1"/>
</dbReference>
<dbReference type="STRING" id="360412.LARV_00256"/>
<reference evidence="4" key="1">
    <citation type="submission" date="2015-07" db="EMBL/GenBank/DDBJ databases">
        <title>Draft Genome Sequences of Anaerolinea thermolimosa IMO-1, Bellilinea caldifistulae GOMI-1, Leptolinea tardivitalis YMTK-2, Levilinea saccharolytica KIBI-1,Longilinea arvoryzae KOME-1, Previously Described as Members of the Anaerolineaceae (Chloroflexi).</title>
        <authorList>
            <person name="Sekiguchi Y."/>
            <person name="Ohashi A."/>
            <person name="Matsuura N."/>
            <person name="Tourlousse M.D."/>
        </authorList>
    </citation>
    <scope>NUCLEOTIDE SEQUENCE [LARGE SCALE GENOMIC DNA]</scope>
    <source>
        <strain evidence="4">KOME-1</strain>
    </source>
</reference>
<organism evidence="4">
    <name type="scientific">Longilinea arvoryzae</name>
    <dbReference type="NCBI Taxonomy" id="360412"/>
    <lineage>
        <taxon>Bacteria</taxon>
        <taxon>Bacillati</taxon>
        <taxon>Chloroflexota</taxon>
        <taxon>Anaerolineae</taxon>
        <taxon>Anaerolineales</taxon>
        <taxon>Anaerolineaceae</taxon>
        <taxon>Longilinea</taxon>
    </lineage>
</organism>
<dbReference type="CDD" id="cd01107">
    <property type="entry name" value="HTH_BmrR"/>
    <property type="match status" value="1"/>
</dbReference>
<evidence type="ECO:0000256" key="1">
    <source>
        <dbReference type="ARBA" id="ARBA00023125"/>
    </source>
</evidence>
<dbReference type="Pfam" id="PF13411">
    <property type="entry name" value="MerR_1"/>
    <property type="match status" value="1"/>
</dbReference>
<dbReference type="Gene3D" id="1.10.1660.10">
    <property type="match status" value="1"/>
</dbReference>
<feature type="coiled-coil region" evidence="2">
    <location>
        <begin position="79"/>
        <end position="113"/>
    </location>
</feature>
<dbReference type="OrthoDB" id="9773308at2"/>
<dbReference type="PANTHER" id="PTHR30204">
    <property type="entry name" value="REDOX-CYCLING DRUG-SENSING TRANSCRIPTIONAL ACTIVATOR SOXR"/>
    <property type="match status" value="1"/>
</dbReference>
<protein>
    <submittedName>
        <fullName evidence="4">Uncharacterized protein conserved in bacteria</fullName>
    </submittedName>
</protein>
<dbReference type="GO" id="GO:0003677">
    <property type="term" value="F:DNA binding"/>
    <property type="evidence" value="ECO:0007669"/>
    <property type="project" value="UniProtKB-KW"/>
</dbReference>
<feature type="domain" description="HTH merR-type" evidence="3">
    <location>
        <begin position="1"/>
        <end position="71"/>
    </location>
</feature>
<dbReference type="InterPro" id="IPR011256">
    <property type="entry name" value="Reg_factor_effector_dom_sf"/>
</dbReference>
<proteinExistence type="predicted"/>
<dbReference type="EMBL" id="DF967972">
    <property type="protein sequence ID" value="GAP12520.1"/>
    <property type="molecule type" value="Genomic_DNA"/>
</dbReference>